<dbReference type="CDD" id="cd00739">
    <property type="entry name" value="DHPS"/>
    <property type="match status" value="1"/>
</dbReference>
<evidence type="ECO:0000256" key="2">
    <source>
        <dbReference type="ARBA" id="ARBA00001946"/>
    </source>
</evidence>
<dbReference type="InterPro" id="IPR011005">
    <property type="entry name" value="Dihydropteroate_synth-like_sf"/>
</dbReference>
<dbReference type="NCBIfam" id="TIGR01496">
    <property type="entry name" value="DHPS"/>
    <property type="match status" value="1"/>
</dbReference>
<dbReference type="GO" id="GO:0046656">
    <property type="term" value="P:folic acid biosynthetic process"/>
    <property type="evidence" value="ECO:0007669"/>
    <property type="project" value="UniProtKB-KW"/>
</dbReference>
<evidence type="ECO:0000313" key="11">
    <source>
        <dbReference type="Proteomes" id="UP000077667"/>
    </source>
</evidence>
<keyword evidence="6" id="KW-0479">Metal-binding</keyword>
<evidence type="ECO:0000259" key="9">
    <source>
        <dbReference type="PROSITE" id="PS50972"/>
    </source>
</evidence>
<evidence type="ECO:0000256" key="5">
    <source>
        <dbReference type="ARBA" id="ARBA00022679"/>
    </source>
</evidence>
<organism evidence="10 11">
    <name type="scientific">Niabella ginsenosidivorans</name>
    <dbReference type="NCBI Taxonomy" id="1176587"/>
    <lineage>
        <taxon>Bacteria</taxon>
        <taxon>Pseudomonadati</taxon>
        <taxon>Bacteroidota</taxon>
        <taxon>Chitinophagia</taxon>
        <taxon>Chitinophagales</taxon>
        <taxon>Chitinophagaceae</taxon>
        <taxon>Niabella</taxon>
    </lineage>
</organism>
<keyword evidence="5" id="KW-0808">Transferase</keyword>
<comment type="cofactor">
    <cofactor evidence="2">
        <name>Mg(2+)</name>
        <dbReference type="ChEBI" id="CHEBI:18420"/>
    </cofactor>
</comment>
<dbReference type="Pfam" id="PF00809">
    <property type="entry name" value="Pterin_bind"/>
    <property type="match status" value="1"/>
</dbReference>
<dbReference type="EC" id="2.5.1.15" evidence="4"/>
<dbReference type="RefSeq" id="WP_067755529.1">
    <property type="nucleotide sequence ID" value="NZ_CP015772.1"/>
</dbReference>
<evidence type="ECO:0000256" key="1">
    <source>
        <dbReference type="ARBA" id="ARBA00000012"/>
    </source>
</evidence>
<dbReference type="AlphaFoldDB" id="A0A1A9I1G7"/>
<evidence type="ECO:0000256" key="7">
    <source>
        <dbReference type="ARBA" id="ARBA00022842"/>
    </source>
</evidence>
<accession>A0A1A9I1G7</accession>
<keyword evidence="7" id="KW-0460">Magnesium</keyword>
<dbReference type="PANTHER" id="PTHR20941">
    <property type="entry name" value="FOLATE SYNTHESIS PROTEINS"/>
    <property type="match status" value="1"/>
</dbReference>
<evidence type="ECO:0000256" key="4">
    <source>
        <dbReference type="ARBA" id="ARBA00012458"/>
    </source>
</evidence>
<dbReference type="KEGG" id="nia:A8C56_10535"/>
<dbReference type="GO" id="GO:0005829">
    <property type="term" value="C:cytosol"/>
    <property type="evidence" value="ECO:0007669"/>
    <property type="project" value="TreeGrafter"/>
</dbReference>
<evidence type="ECO:0000313" key="10">
    <source>
        <dbReference type="EMBL" id="ANH81363.1"/>
    </source>
</evidence>
<dbReference type="Gene3D" id="3.20.20.20">
    <property type="entry name" value="Dihydropteroate synthase-like"/>
    <property type="match status" value="1"/>
</dbReference>
<name>A0A1A9I1G7_9BACT</name>
<dbReference type="EMBL" id="CP015772">
    <property type="protein sequence ID" value="ANH81363.1"/>
    <property type="molecule type" value="Genomic_DNA"/>
</dbReference>
<dbReference type="PANTHER" id="PTHR20941:SF1">
    <property type="entry name" value="FOLIC ACID SYNTHESIS PROTEIN FOL1"/>
    <property type="match status" value="1"/>
</dbReference>
<keyword evidence="11" id="KW-1185">Reference proteome</keyword>
<dbReference type="STRING" id="1176587.A8C56_10535"/>
<dbReference type="GO" id="GO:0046872">
    <property type="term" value="F:metal ion binding"/>
    <property type="evidence" value="ECO:0007669"/>
    <property type="project" value="UniProtKB-KW"/>
</dbReference>
<evidence type="ECO:0000256" key="3">
    <source>
        <dbReference type="ARBA" id="ARBA00004763"/>
    </source>
</evidence>
<dbReference type="InterPro" id="IPR045031">
    <property type="entry name" value="DHP_synth-like"/>
</dbReference>
<dbReference type="SUPFAM" id="SSF51717">
    <property type="entry name" value="Dihydropteroate synthetase-like"/>
    <property type="match status" value="1"/>
</dbReference>
<keyword evidence="8" id="KW-0289">Folate biosynthesis</keyword>
<dbReference type="PROSITE" id="PS00793">
    <property type="entry name" value="DHPS_2"/>
    <property type="match status" value="1"/>
</dbReference>
<dbReference type="InterPro" id="IPR006390">
    <property type="entry name" value="DHP_synth_dom"/>
</dbReference>
<reference evidence="10 11" key="1">
    <citation type="submission" date="2016-05" db="EMBL/GenBank/DDBJ databases">
        <title>Niabella ginsenosidivorans BS26 whole genome sequencing.</title>
        <authorList>
            <person name="Im W.T."/>
            <person name="Siddiqi M.Z."/>
        </authorList>
    </citation>
    <scope>NUCLEOTIDE SEQUENCE [LARGE SCALE GENOMIC DNA]</scope>
    <source>
        <strain evidence="10 11">BS26</strain>
    </source>
</reference>
<dbReference type="GO" id="GO:0046654">
    <property type="term" value="P:tetrahydrofolate biosynthetic process"/>
    <property type="evidence" value="ECO:0007669"/>
    <property type="project" value="TreeGrafter"/>
</dbReference>
<protein>
    <recommendedName>
        <fullName evidence="4">dihydropteroate synthase</fullName>
        <ecNumber evidence="4">2.5.1.15</ecNumber>
    </recommendedName>
</protein>
<evidence type="ECO:0000256" key="6">
    <source>
        <dbReference type="ARBA" id="ARBA00022723"/>
    </source>
</evidence>
<dbReference type="Proteomes" id="UP000077667">
    <property type="component" value="Chromosome"/>
</dbReference>
<evidence type="ECO:0000256" key="8">
    <source>
        <dbReference type="ARBA" id="ARBA00022909"/>
    </source>
</evidence>
<comment type="catalytic activity">
    <reaction evidence="1">
        <text>(7,8-dihydropterin-6-yl)methyl diphosphate + 4-aminobenzoate = 7,8-dihydropteroate + diphosphate</text>
        <dbReference type="Rhea" id="RHEA:19949"/>
        <dbReference type="ChEBI" id="CHEBI:17836"/>
        <dbReference type="ChEBI" id="CHEBI:17839"/>
        <dbReference type="ChEBI" id="CHEBI:33019"/>
        <dbReference type="ChEBI" id="CHEBI:72950"/>
        <dbReference type="EC" id="2.5.1.15"/>
    </reaction>
</comment>
<comment type="pathway">
    <text evidence="3">Cofactor biosynthesis; tetrahydrofolate biosynthesis; 7,8-dihydrofolate from 2-amino-4-hydroxy-6-hydroxymethyl-7,8-dihydropteridine diphosphate and 4-aminobenzoate: step 1/2.</text>
</comment>
<proteinExistence type="predicted"/>
<dbReference type="OrthoDB" id="9811744at2"/>
<feature type="domain" description="Pterin-binding" evidence="9">
    <location>
        <begin position="16"/>
        <end position="268"/>
    </location>
</feature>
<sequence length="276" mass="29907">MLTLNCRGKFISLQKPLVMGILNITTDSFFTGSRHKTDTALLKKAEEMLKSGAAMLDIGGQSTRPGSQLLSADEEAGAAIPAVALLHRYFPEAILSIDTFYGKVAMEAVAAGASLINDISAGTLDANMLTTVASLKVPYVLMHMQGTPQTMQTRPHYENVTLEVLDFFIKKTGALKALGINDLIIDPGFGFGKTNRHNFTLLRHLQVFSMLGYPVLLGVSRKGTIYKTLGITAAEALNGTTVLNTIGTLNGACLLRVHDVKEATEVIRLYERYQNS</sequence>
<dbReference type="GO" id="GO:0004156">
    <property type="term" value="F:dihydropteroate synthase activity"/>
    <property type="evidence" value="ECO:0007669"/>
    <property type="project" value="UniProtKB-EC"/>
</dbReference>
<gene>
    <name evidence="10" type="ORF">A8C56_10535</name>
</gene>
<dbReference type="InterPro" id="IPR000489">
    <property type="entry name" value="Pterin-binding_dom"/>
</dbReference>
<dbReference type="PROSITE" id="PS50972">
    <property type="entry name" value="PTERIN_BINDING"/>
    <property type="match status" value="1"/>
</dbReference>